<dbReference type="InterPro" id="IPR036770">
    <property type="entry name" value="Ankyrin_rpt-contain_sf"/>
</dbReference>
<keyword evidence="2 3" id="KW-0040">ANK repeat</keyword>
<protein>
    <submittedName>
        <fullName evidence="5">Uncharacterized protein</fullName>
    </submittedName>
</protein>
<evidence type="ECO:0000256" key="3">
    <source>
        <dbReference type="PROSITE-ProRule" id="PRU00023"/>
    </source>
</evidence>
<feature type="repeat" description="ANK" evidence="3">
    <location>
        <begin position="744"/>
        <end position="776"/>
    </location>
</feature>
<accession>A0ABM1I9A6</accession>
<gene>
    <name evidence="5" type="primary">LOC107066564</name>
</gene>
<dbReference type="SMART" id="SM00248">
    <property type="entry name" value="ANK"/>
    <property type="match status" value="3"/>
</dbReference>
<dbReference type="Pfam" id="PF13637">
    <property type="entry name" value="Ank_4"/>
    <property type="match status" value="1"/>
</dbReference>
<dbReference type="Proteomes" id="UP000694924">
    <property type="component" value="Unplaced"/>
</dbReference>
<evidence type="ECO:0000256" key="2">
    <source>
        <dbReference type="ARBA" id="ARBA00023043"/>
    </source>
</evidence>
<name>A0ABM1I9A6_POLDO</name>
<dbReference type="RefSeq" id="XP_015176793.1">
    <property type="nucleotide sequence ID" value="XM_015321307.1"/>
</dbReference>
<organism evidence="4 5">
    <name type="scientific">Polistes dominula</name>
    <name type="common">European paper wasp</name>
    <name type="synonym">Vespa dominula</name>
    <dbReference type="NCBI Taxonomy" id="743375"/>
    <lineage>
        <taxon>Eukaryota</taxon>
        <taxon>Metazoa</taxon>
        <taxon>Ecdysozoa</taxon>
        <taxon>Arthropoda</taxon>
        <taxon>Hexapoda</taxon>
        <taxon>Insecta</taxon>
        <taxon>Pterygota</taxon>
        <taxon>Neoptera</taxon>
        <taxon>Endopterygota</taxon>
        <taxon>Hymenoptera</taxon>
        <taxon>Apocrita</taxon>
        <taxon>Aculeata</taxon>
        <taxon>Vespoidea</taxon>
        <taxon>Vespidae</taxon>
        <taxon>Polistinae</taxon>
        <taxon>Polistini</taxon>
        <taxon>Polistes</taxon>
    </lineage>
</organism>
<dbReference type="PROSITE" id="PS50297">
    <property type="entry name" value="ANK_REP_REGION"/>
    <property type="match status" value="2"/>
</dbReference>
<keyword evidence="1" id="KW-0677">Repeat</keyword>
<dbReference type="SUPFAM" id="SSF48403">
    <property type="entry name" value="Ankyrin repeat"/>
    <property type="match status" value="1"/>
</dbReference>
<sequence>MRVAEKKRYKETYKNKIKCMGVFTIKKLYNMENLSVTEVREFPLRQQYPSITSVNKNKDLSNKRVETNLYLQSLISTNIKTSSQINSKMKGEFQKLRLKSPSGKDLGEFNAQVLPLKNIKGKSVLKRNVYKNLRKSILLSSLMSKDNARKFVTVVPVLSMKVKQNDIKLSNLTNVISSEKDDSYVDSKIRKHKTVILKKITTNDQFHKEKQKDANTIVTDNCINNECNKKGESEYNQIQSSLVKNEKNFKKKESKYCTVKLLENMDQVEKKNLLSELSKSTQFLKSKNVIDSTSSLTTIANKLVSISNDANKIIDQGPDLDNHKSGNGEIINNKRKTLFLLPINNENNSDEFSKQKLSRSQKEGDDFTVSSTFVDILQDERNNKTISECKKTLDQNMEADNIVSLDDNCKKNLNYDDSLIFINHKGNNSVITKASDNENFISQNINDESDESENTLDNNIPCLNELSSSWSIIKETTNYIKDETNKEKAMKAIETLHNYIIRTQSIPLTISKKFKPLNGTKLEEDLLLEHKKLPLTDENISDENVSDISKIKLKEPNVANNNENCNQRNNIYNDLPYSLVNKSQESNEYLEQFTKDICNKNSGANKVQQILSQKTTFHNKIFEQLKKDFATVTKMDENGMLNIHKAVVNNRICDVKRYLMVLKACSIDIDIPTDFEMTSLELAIKHNVSPEIVKLLLEYGANPVSSKQIHESALIIASKESYILLPEIIKHVTSVELLNNVDCMGFAPLHYCAQNGNLKGITSLINMGADINLRENRCGRTALFLAVENNHPLIAKELIQNGAVINIPNFSGQTIMMP</sequence>
<dbReference type="PANTHER" id="PTHR46680:SF3">
    <property type="entry name" value="NF-KAPPA-B INHIBITOR CACTUS"/>
    <property type="match status" value="1"/>
</dbReference>
<proteinExistence type="predicted"/>
<dbReference type="GeneID" id="107066564"/>
<dbReference type="PROSITE" id="PS50088">
    <property type="entry name" value="ANK_REPEAT"/>
    <property type="match status" value="2"/>
</dbReference>
<keyword evidence="4" id="KW-1185">Reference proteome</keyword>
<feature type="repeat" description="ANK" evidence="3">
    <location>
        <begin position="778"/>
        <end position="810"/>
    </location>
</feature>
<reference evidence="5" key="1">
    <citation type="submission" date="2025-08" db="UniProtKB">
        <authorList>
            <consortium name="RefSeq"/>
        </authorList>
    </citation>
    <scope>IDENTIFICATION</scope>
    <source>
        <tissue evidence="5">Whole body</tissue>
    </source>
</reference>
<evidence type="ECO:0000313" key="5">
    <source>
        <dbReference type="RefSeq" id="XP_015176793.1"/>
    </source>
</evidence>
<dbReference type="PANTHER" id="PTHR46680">
    <property type="entry name" value="NF-KAPPA-B INHIBITOR ALPHA"/>
    <property type="match status" value="1"/>
</dbReference>
<evidence type="ECO:0000256" key="1">
    <source>
        <dbReference type="ARBA" id="ARBA00022737"/>
    </source>
</evidence>
<dbReference type="InterPro" id="IPR051070">
    <property type="entry name" value="NF-kappa-B_inhibitor"/>
</dbReference>
<dbReference type="Gene3D" id="1.25.40.20">
    <property type="entry name" value="Ankyrin repeat-containing domain"/>
    <property type="match status" value="1"/>
</dbReference>
<evidence type="ECO:0000313" key="4">
    <source>
        <dbReference type="Proteomes" id="UP000694924"/>
    </source>
</evidence>
<dbReference type="InterPro" id="IPR002110">
    <property type="entry name" value="Ankyrin_rpt"/>
</dbReference>